<keyword evidence="5 6" id="KW-0472">Membrane</keyword>
<dbReference type="GO" id="GO:0016020">
    <property type="term" value="C:membrane"/>
    <property type="evidence" value="ECO:0007669"/>
    <property type="project" value="UniProtKB-SubCell"/>
</dbReference>
<sequence length="105" mass="11469">RVFYSGNGIFVLSGQAASIYAGPSVIVSFILTGIIALFSASSFSELGAMMPLAGSVYTYTYAALGGNRISGMVYWVEFNITSFVWCYDNNSCLEWICCQVYLPRV</sequence>
<evidence type="ECO:0000256" key="3">
    <source>
        <dbReference type="ARBA" id="ARBA00022692"/>
    </source>
</evidence>
<evidence type="ECO:0000256" key="1">
    <source>
        <dbReference type="ARBA" id="ARBA00004141"/>
    </source>
</evidence>
<dbReference type="Pfam" id="PF00324">
    <property type="entry name" value="AA_permease"/>
    <property type="match status" value="1"/>
</dbReference>
<comment type="subcellular location">
    <subcellularLocation>
        <location evidence="1">Membrane</location>
        <topology evidence="1">Multi-pass membrane protein</topology>
    </subcellularLocation>
</comment>
<name>A0A8S3GPD7_9BILA</name>
<keyword evidence="3 6" id="KW-0812">Transmembrane</keyword>
<dbReference type="PANTHER" id="PTHR43243">
    <property type="entry name" value="INNER MEMBRANE TRANSPORTER YGJI-RELATED"/>
    <property type="match status" value="1"/>
</dbReference>
<evidence type="ECO:0000256" key="2">
    <source>
        <dbReference type="ARBA" id="ARBA00022448"/>
    </source>
</evidence>
<keyword evidence="4 6" id="KW-1133">Transmembrane helix</keyword>
<accession>A0A8S3GPD7</accession>
<dbReference type="EMBL" id="CAJOBH010269839">
    <property type="protein sequence ID" value="CAF5163881.1"/>
    <property type="molecule type" value="Genomic_DNA"/>
</dbReference>
<feature type="transmembrane region" description="Helical" evidence="6">
    <location>
        <begin position="20"/>
        <end position="40"/>
    </location>
</feature>
<evidence type="ECO:0000256" key="6">
    <source>
        <dbReference type="SAM" id="Phobius"/>
    </source>
</evidence>
<dbReference type="GO" id="GO:0015171">
    <property type="term" value="F:amino acid transmembrane transporter activity"/>
    <property type="evidence" value="ECO:0007669"/>
    <property type="project" value="TreeGrafter"/>
</dbReference>
<dbReference type="Proteomes" id="UP000681967">
    <property type="component" value="Unassembled WGS sequence"/>
</dbReference>
<proteinExistence type="predicted"/>
<keyword evidence="2" id="KW-0813">Transport</keyword>
<evidence type="ECO:0000313" key="8">
    <source>
        <dbReference type="EMBL" id="CAF5163881.1"/>
    </source>
</evidence>
<protein>
    <recommendedName>
        <fullName evidence="7">Amino acid permease/ SLC12A domain-containing protein</fullName>
    </recommendedName>
</protein>
<evidence type="ECO:0000313" key="9">
    <source>
        <dbReference type="Proteomes" id="UP000681967"/>
    </source>
</evidence>
<dbReference type="AlphaFoldDB" id="A0A8S3GPD7"/>
<comment type="caution">
    <text evidence="8">The sequence shown here is derived from an EMBL/GenBank/DDBJ whole genome shotgun (WGS) entry which is preliminary data.</text>
</comment>
<evidence type="ECO:0000259" key="7">
    <source>
        <dbReference type="Pfam" id="PF00324"/>
    </source>
</evidence>
<organism evidence="8 9">
    <name type="scientific">Rotaria magnacalcarata</name>
    <dbReference type="NCBI Taxonomy" id="392030"/>
    <lineage>
        <taxon>Eukaryota</taxon>
        <taxon>Metazoa</taxon>
        <taxon>Spiralia</taxon>
        <taxon>Gnathifera</taxon>
        <taxon>Rotifera</taxon>
        <taxon>Eurotatoria</taxon>
        <taxon>Bdelloidea</taxon>
        <taxon>Philodinida</taxon>
        <taxon>Philodinidae</taxon>
        <taxon>Rotaria</taxon>
    </lineage>
</organism>
<feature type="domain" description="Amino acid permease/ SLC12A" evidence="7">
    <location>
        <begin position="6"/>
        <end position="76"/>
    </location>
</feature>
<gene>
    <name evidence="8" type="ORF">BYL167_LOCUS75381</name>
</gene>
<feature type="non-terminal residue" evidence="8">
    <location>
        <position position="1"/>
    </location>
</feature>
<evidence type="ECO:0000256" key="4">
    <source>
        <dbReference type="ARBA" id="ARBA00022989"/>
    </source>
</evidence>
<evidence type="ECO:0000256" key="5">
    <source>
        <dbReference type="ARBA" id="ARBA00023136"/>
    </source>
</evidence>
<reference evidence="8" key="1">
    <citation type="submission" date="2021-02" db="EMBL/GenBank/DDBJ databases">
        <authorList>
            <person name="Nowell W R."/>
        </authorList>
    </citation>
    <scope>NUCLEOTIDE SEQUENCE</scope>
</reference>
<dbReference type="PANTHER" id="PTHR43243:SF4">
    <property type="entry name" value="CATIONIC AMINO ACID TRANSPORTER 4"/>
    <property type="match status" value="1"/>
</dbReference>
<dbReference type="Gene3D" id="1.20.1740.10">
    <property type="entry name" value="Amino acid/polyamine transporter I"/>
    <property type="match status" value="1"/>
</dbReference>
<dbReference type="InterPro" id="IPR004841">
    <property type="entry name" value="AA-permease/SLC12A_dom"/>
</dbReference>